<protein>
    <submittedName>
        <fullName evidence="2">Glucose sorbosone dehydrogenase</fullName>
    </submittedName>
</protein>
<accession>A0A1W1VHN4</accession>
<dbReference type="Proteomes" id="UP000192266">
    <property type="component" value="Unassembled WGS sequence"/>
</dbReference>
<dbReference type="Pfam" id="PF07995">
    <property type="entry name" value="GSDH"/>
    <property type="match status" value="1"/>
</dbReference>
<evidence type="ECO:0000313" key="3">
    <source>
        <dbReference type="Proteomes" id="UP000192266"/>
    </source>
</evidence>
<reference evidence="2 3" key="1">
    <citation type="submission" date="2017-04" db="EMBL/GenBank/DDBJ databases">
        <authorList>
            <person name="Afonso C.L."/>
            <person name="Miller P.J."/>
            <person name="Scott M.A."/>
            <person name="Spackman E."/>
            <person name="Goraichik I."/>
            <person name="Dimitrov K.M."/>
            <person name="Suarez D.L."/>
            <person name="Swayne D.E."/>
        </authorList>
    </citation>
    <scope>NUCLEOTIDE SEQUENCE [LARGE SCALE GENOMIC DNA]</scope>
    <source>
        <strain evidence="2 3">DSM 11622</strain>
    </source>
</reference>
<dbReference type="SUPFAM" id="SSF50952">
    <property type="entry name" value="Soluble quinoprotein glucose dehydrogenase"/>
    <property type="match status" value="1"/>
</dbReference>
<evidence type="ECO:0000259" key="1">
    <source>
        <dbReference type="Pfam" id="PF07995"/>
    </source>
</evidence>
<dbReference type="EMBL" id="FWWW01000058">
    <property type="protein sequence ID" value="SMB92474.1"/>
    <property type="molecule type" value="Genomic_DNA"/>
</dbReference>
<dbReference type="InterPro" id="IPR012938">
    <property type="entry name" value="Glc/Sorbosone_DH"/>
</dbReference>
<dbReference type="PANTHER" id="PTHR19328">
    <property type="entry name" value="HEDGEHOG-INTERACTING PROTEIN"/>
    <property type="match status" value="1"/>
</dbReference>
<feature type="domain" description="Glucose/Sorbosone dehydrogenase" evidence="1">
    <location>
        <begin position="46"/>
        <end position="392"/>
    </location>
</feature>
<gene>
    <name evidence="2" type="ORF">SAMN00120144_2166</name>
</gene>
<proteinExistence type="predicted"/>
<sequence>MKEVLTLALLLAGATLHAQEKKAPVNPPDVVETKSGKVKIEHLATLNEPWGMAWLPDGRLLITEKPGRLRIYSQGKLSEPLRGLPKIEYHGQGGLLDVKIDPDFSRTKLVYFSYTEAADQQPNITRDIGDPRLGKFNDYSDAILKGGAVARGRLEGQEVRNIEVIWRQVPKTVGRGHFGGRLLFAPDGTLFITSGERQRSEPAQDLTSNLGKMIRINPDGSIPKTNPFINKKGVRPEIWSYGHRNPLGAAFNPATKQLWIHEMGALHGDELNIPLAGKNYGWPVVSNGNNYDGSPIPAHETKPEFAAPVYYWHPAISPSGLAFYTGSLFKDWSGNALLGSFNSEALVRLTLDGNNVSSEERIWLQRRIREVLQAPDGSVWLLTDYKDGELLRLSPVADR</sequence>
<evidence type="ECO:0000313" key="2">
    <source>
        <dbReference type="EMBL" id="SMB92474.1"/>
    </source>
</evidence>
<dbReference type="OrthoDB" id="9770043at2"/>
<dbReference type="Gene3D" id="2.120.10.30">
    <property type="entry name" value="TolB, C-terminal domain"/>
    <property type="match status" value="1"/>
</dbReference>
<name>A0A1W1VHN4_9BACT</name>
<organism evidence="2 3">
    <name type="scientific">Hymenobacter roseosalivarius DSM 11622</name>
    <dbReference type="NCBI Taxonomy" id="645990"/>
    <lineage>
        <taxon>Bacteria</taxon>
        <taxon>Pseudomonadati</taxon>
        <taxon>Bacteroidota</taxon>
        <taxon>Cytophagia</taxon>
        <taxon>Cytophagales</taxon>
        <taxon>Hymenobacteraceae</taxon>
        <taxon>Hymenobacter</taxon>
    </lineage>
</organism>
<dbReference type="InterPro" id="IPR011042">
    <property type="entry name" value="6-blade_b-propeller_TolB-like"/>
</dbReference>
<dbReference type="PANTHER" id="PTHR19328:SF75">
    <property type="entry name" value="ALDOSE SUGAR DEHYDROGENASE YLII"/>
    <property type="match status" value="1"/>
</dbReference>
<keyword evidence="3" id="KW-1185">Reference proteome</keyword>
<dbReference type="RefSeq" id="WP_084444759.1">
    <property type="nucleotide sequence ID" value="NZ_FWWW01000058.1"/>
</dbReference>
<dbReference type="InterPro" id="IPR011041">
    <property type="entry name" value="Quinoprot_gluc/sorb_DH_b-prop"/>
</dbReference>
<dbReference type="AlphaFoldDB" id="A0A1W1VHN4"/>